<evidence type="ECO:0000313" key="8">
    <source>
        <dbReference type="EMBL" id="GMH62611.1"/>
    </source>
</evidence>
<comment type="caution">
    <text evidence="8">The sequence shown here is derived from an EMBL/GenBank/DDBJ whole genome shotgun (WGS) entry which is preliminary data.</text>
</comment>
<evidence type="ECO:0000256" key="7">
    <source>
        <dbReference type="SAM" id="MobiDB-lite"/>
    </source>
</evidence>
<dbReference type="PANTHER" id="PTHR14871:SF1">
    <property type="entry name" value="DYNEIN REGULATORY COMPLEX PROTEIN 9"/>
    <property type="match status" value="1"/>
</dbReference>
<dbReference type="GO" id="GO:0044782">
    <property type="term" value="P:cilium organization"/>
    <property type="evidence" value="ECO:0007669"/>
    <property type="project" value="TreeGrafter"/>
</dbReference>
<feature type="coiled-coil region" evidence="6">
    <location>
        <begin position="196"/>
        <end position="354"/>
    </location>
</feature>
<gene>
    <name evidence="8" type="ORF">TL16_g03513</name>
</gene>
<evidence type="ECO:0000256" key="5">
    <source>
        <dbReference type="ARBA" id="ARBA00023273"/>
    </source>
</evidence>
<dbReference type="EMBL" id="BLQM01000093">
    <property type="protein sequence ID" value="GMH62611.1"/>
    <property type="molecule type" value="Genomic_DNA"/>
</dbReference>
<comment type="subcellular location">
    <subcellularLocation>
        <location evidence="2">Cell projection</location>
    </subcellularLocation>
    <subcellularLocation>
        <location evidence="1">Cytoplasm</location>
        <location evidence="1">Cytoskeleton</location>
    </subcellularLocation>
</comment>
<evidence type="ECO:0000256" key="2">
    <source>
        <dbReference type="ARBA" id="ARBA00004316"/>
    </source>
</evidence>
<keyword evidence="6" id="KW-0175">Coiled coil</keyword>
<dbReference type="PANTHER" id="PTHR14871">
    <property type="entry name" value="DYNEIN REGULATORY COMPLEX PROTEIN 9"/>
    <property type="match status" value="1"/>
</dbReference>
<dbReference type="AlphaFoldDB" id="A0A9W7A1Z9"/>
<dbReference type="GO" id="GO:0005737">
    <property type="term" value="C:cytoplasm"/>
    <property type="evidence" value="ECO:0007669"/>
    <property type="project" value="TreeGrafter"/>
</dbReference>
<name>A0A9W7A1Z9_9STRA</name>
<evidence type="ECO:0000313" key="9">
    <source>
        <dbReference type="Proteomes" id="UP001162640"/>
    </source>
</evidence>
<keyword evidence="5" id="KW-0966">Cell projection</keyword>
<keyword evidence="4" id="KW-0206">Cytoskeleton</keyword>
<evidence type="ECO:0000256" key="1">
    <source>
        <dbReference type="ARBA" id="ARBA00004245"/>
    </source>
</evidence>
<evidence type="ECO:0000256" key="6">
    <source>
        <dbReference type="SAM" id="Coils"/>
    </source>
</evidence>
<sequence>MATTTSNLTSTHSVRTIAVLEECIEKLQFLGAIAPDVLSHRDELTAFVGGEISRIISTQRELENRYEKLITERGALKGLSNKTKYIAVQSEIQDVSHALRESTKSLCRNLKDNPNIAGNLVKIHRERTELIDILTSTIAELQESGGFDTLMSRVTSDKRSQEDQKEILRKERETAASVAQLDADLEAERSDHASIVSEQREEMAMLKEKLLSVRTEASVDVRFQRAEANANTGNILRAFRQEEAEIEAKIRELKEKLEVESTVNAESEKFLRKKQDNLKSKLEEWNVKYDNDLEELTIKHNQLIKKREDNLEILVKLKKRREQEIAEEKAKIAAEQAEKEAASAAEKLSIKMDQAATYINAMVRRYLKRKAENAAAKGGKKGKGKGGKKGKKK</sequence>
<dbReference type="InterPro" id="IPR042618">
    <property type="entry name" value="IQCG"/>
</dbReference>
<dbReference type="GO" id="GO:0005856">
    <property type="term" value="C:cytoskeleton"/>
    <property type="evidence" value="ECO:0007669"/>
    <property type="project" value="UniProtKB-SubCell"/>
</dbReference>
<evidence type="ECO:0000256" key="4">
    <source>
        <dbReference type="ARBA" id="ARBA00023212"/>
    </source>
</evidence>
<dbReference type="Proteomes" id="UP001162640">
    <property type="component" value="Unassembled WGS sequence"/>
</dbReference>
<accession>A0A9W7A1Z9</accession>
<keyword evidence="3" id="KW-0963">Cytoplasm</keyword>
<feature type="compositionally biased region" description="Basic residues" evidence="7">
    <location>
        <begin position="378"/>
        <end position="393"/>
    </location>
</feature>
<proteinExistence type="predicted"/>
<protein>
    <recommendedName>
        <fullName evidence="10">Dynein regulatory complex protein 9</fullName>
    </recommendedName>
</protein>
<dbReference type="GO" id="GO:0031514">
    <property type="term" value="C:motile cilium"/>
    <property type="evidence" value="ECO:0007669"/>
    <property type="project" value="TreeGrafter"/>
</dbReference>
<evidence type="ECO:0000256" key="3">
    <source>
        <dbReference type="ARBA" id="ARBA00022490"/>
    </source>
</evidence>
<reference evidence="9" key="1">
    <citation type="journal article" date="2023" name="Commun. Biol.">
        <title>Genome analysis of Parmales, the sister group of diatoms, reveals the evolutionary specialization of diatoms from phago-mixotrophs to photoautotrophs.</title>
        <authorList>
            <person name="Ban H."/>
            <person name="Sato S."/>
            <person name="Yoshikawa S."/>
            <person name="Yamada K."/>
            <person name="Nakamura Y."/>
            <person name="Ichinomiya M."/>
            <person name="Sato N."/>
            <person name="Blanc-Mathieu R."/>
            <person name="Endo H."/>
            <person name="Kuwata A."/>
            <person name="Ogata H."/>
        </authorList>
    </citation>
    <scope>NUCLEOTIDE SEQUENCE [LARGE SCALE GENOMIC DNA]</scope>
</reference>
<feature type="region of interest" description="Disordered" evidence="7">
    <location>
        <begin position="371"/>
        <end position="393"/>
    </location>
</feature>
<organism evidence="8 9">
    <name type="scientific">Triparma laevis f. inornata</name>
    <dbReference type="NCBI Taxonomy" id="1714386"/>
    <lineage>
        <taxon>Eukaryota</taxon>
        <taxon>Sar</taxon>
        <taxon>Stramenopiles</taxon>
        <taxon>Ochrophyta</taxon>
        <taxon>Bolidophyceae</taxon>
        <taxon>Parmales</taxon>
        <taxon>Triparmaceae</taxon>
        <taxon>Triparma</taxon>
    </lineage>
</organism>
<evidence type="ECO:0008006" key="10">
    <source>
        <dbReference type="Google" id="ProtNLM"/>
    </source>
</evidence>